<dbReference type="InterPro" id="IPR006595">
    <property type="entry name" value="CTLH_C"/>
</dbReference>
<dbReference type="Pfam" id="PF10607">
    <property type="entry name" value="CTLH"/>
    <property type="match status" value="1"/>
</dbReference>
<dbReference type="SUPFAM" id="SSF51735">
    <property type="entry name" value="NAD(P)-binding Rossmann-fold domains"/>
    <property type="match status" value="1"/>
</dbReference>
<sequence length="112" mass="12662">MNQLTKSLACEWGKDNIHVNTLAPRLVDTSLVDAVFALLFLVEAMKSHNLEPALNWASTNKEQLIQSGSDIELKFHHRQFVEILQHNGRDEALQYARTFFAPYASSDLSFTG</sequence>
<dbReference type="Gene3D" id="3.40.50.720">
    <property type="entry name" value="NAD(P)-binding Rossmann-like Domain"/>
    <property type="match status" value="1"/>
</dbReference>
<protein>
    <recommendedName>
        <fullName evidence="1">CTLH domain-containing protein</fullName>
    </recommendedName>
</protein>
<dbReference type="GO" id="GO:0043161">
    <property type="term" value="P:proteasome-mediated ubiquitin-dependent protein catabolic process"/>
    <property type="evidence" value="ECO:0007669"/>
    <property type="project" value="InterPro"/>
</dbReference>
<proteinExistence type="predicted"/>
<dbReference type="Proteomes" id="UP000834106">
    <property type="component" value="Chromosome 11"/>
</dbReference>
<dbReference type="PROSITE" id="PS50897">
    <property type="entry name" value="CTLH"/>
    <property type="match status" value="1"/>
</dbReference>
<dbReference type="AlphaFoldDB" id="A0AAD1ZK39"/>
<dbReference type="EMBL" id="OU503046">
    <property type="protein sequence ID" value="CAI9770989.1"/>
    <property type="molecule type" value="Genomic_DNA"/>
</dbReference>
<accession>A0AAD1ZK39</accession>
<keyword evidence="3" id="KW-1185">Reference proteome</keyword>
<dbReference type="GO" id="GO:0004842">
    <property type="term" value="F:ubiquitin-protein transferase activity"/>
    <property type="evidence" value="ECO:0007669"/>
    <property type="project" value="InterPro"/>
</dbReference>
<gene>
    <name evidence="2" type="ORF">FPE_LOCUS18419</name>
</gene>
<evidence type="ECO:0000313" key="2">
    <source>
        <dbReference type="EMBL" id="CAI9770989.1"/>
    </source>
</evidence>
<dbReference type="SMART" id="SM00668">
    <property type="entry name" value="CTLH"/>
    <property type="match status" value="1"/>
</dbReference>
<dbReference type="InterPro" id="IPR036291">
    <property type="entry name" value="NAD(P)-bd_dom_sf"/>
</dbReference>
<dbReference type="GO" id="GO:0005737">
    <property type="term" value="C:cytoplasm"/>
    <property type="evidence" value="ECO:0007669"/>
    <property type="project" value="TreeGrafter"/>
</dbReference>
<dbReference type="InterPro" id="IPR024964">
    <property type="entry name" value="CTLH/CRA"/>
</dbReference>
<dbReference type="GO" id="GO:0034657">
    <property type="term" value="C:GID complex"/>
    <property type="evidence" value="ECO:0007669"/>
    <property type="project" value="TreeGrafter"/>
</dbReference>
<name>A0AAD1ZK39_9LAMI</name>
<organism evidence="2 3">
    <name type="scientific">Fraxinus pennsylvanica</name>
    <dbReference type="NCBI Taxonomy" id="56036"/>
    <lineage>
        <taxon>Eukaryota</taxon>
        <taxon>Viridiplantae</taxon>
        <taxon>Streptophyta</taxon>
        <taxon>Embryophyta</taxon>
        <taxon>Tracheophyta</taxon>
        <taxon>Spermatophyta</taxon>
        <taxon>Magnoliopsida</taxon>
        <taxon>eudicotyledons</taxon>
        <taxon>Gunneridae</taxon>
        <taxon>Pentapetalae</taxon>
        <taxon>asterids</taxon>
        <taxon>lamiids</taxon>
        <taxon>Lamiales</taxon>
        <taxon>Oleaceae</taxon>
        <taxon>Oleeae</taxon>
        <taxon>Fraxinus</taxon>
    </lineage>
</organism>
<dbReference type="PANTHER" id="PTHR12170:SF3">
    <property type="entry name" value="GH10162P"/>
    <property type="match status" value="1"/>
</dbReference>
<feature type="domain" description="CTLH" evidence="1">
    <location>
        <begin position="34"/>
        <end position="91"/>
    </location>
</feature>
<evidence type="ECO:0000313" key="3">
    <source>
        <dbReference type="Proteomes" id="UP000834106"/>
    </source>
</evidence>
<dbReference type="PANTHER" id="PTHR12170">
    <property type="entry name" value="MACROPHAGE ERYTHROBLAST ATTACHER-RELATED"/>
    <property type="match status" value="1"/>
</dbReference>
<reference evidence="2" key="1">
    <citation type="submission" date="2023-05" db="EMBL/GenBank/DDBJ databases">
        <authorList>
            <person name="Huff M."/>
        </authorList>
    </citation>
    <scope>NUCLEOTIDE SEQUENCE</scope>
</reference>
<dbReference type="GO" id="GO:0005634">
    <property type="term" value="C:nucleus"/>
    <property type="evidence" value="ECO:0007669"/>
    <property type="project" value="TreeGrafter"/>
</dbReference>
<evidence type="ECO:0000259" key="1">
    <source>
        <dbReference type="PROSITE" id="PS50897"/>
    </source>
</evidence>
<dbReference type="InterPro" id="IPR045098">
    <property type="entry name" value="Fyv10_fam"/>
</dbReference>